<protein>
    <submittedName>
        <fullName evidence="1">Uncharacterized protein</fullName>
    </submittedName>
</protein>
<dbReference type="Proteomes" id="UP001597399">
    <property type="component" value="Unassembled WGS sequence"/>
</dbReference>
<sequence length="66" mass="7760">MNYRQIISIIISNINQTERNLNGLHKYGDEEVIEILTIQLWKVKFLVAALTDDSYDAIKKHLEEEK</sequence>
<organism evidence="1 2">
    <name type="scientific">Sporolactobacillus shoreicorticis</name>
    <dbReference type="NCBI Taxonomy" id="1923877"/>
    <lineage>
        <taxon>Bacteria</taxon>
        <taxon>Bacillati</taxon>
        <taxon>Bacillota</taxon>
        <taxon>Bacilli</taxon>
        <taxon>Bacillales</taxon>
        <taxon>Sporolactobacillaceae</taxon>
        <taxon>Sporolactobacillus</taxon>
    </lineage>
</organism>
<gene>
    <name evidence="1" type="ORF">ACFSUE_19880</name>
</gene>
<reference evidence="2" key="1">
    <citation type="journal article" date="2019" name="Int. J. Syst. Evol. Microbiol.">
        <title>The Global Catalogue of Microorganisms (GCM) 10K type strain sequencing project: providing services to taxonomists for standard genome sequencing and annotation.</title>
        <authorList>
            <consortium name="The Broad Institute Genomics Platform"/>
            <consortium name="The Broad Institute Genome Sequencing Center for Infectious Disease"/>
            <person name="Wu L."/>
            <person name="Ma J."/>
        </authorList>
    </citation>
    <scope>NUCLEOTIDE SEQUENCE [LARGE SCALE GENOMIC DNA]</scope>
    <source>
        <strain evidence="2">TISTR 2466</strain>
    </source>
</reference>
<proteinExistence type="predicted"/>
<evidence type="ECO:0000313" key="1">
    <source>
        <dbReference type="EMBL" id="MFD2695868.1"/>
    </source>
</evidence>
<evidence type="ECO:0000313" key="2">
    <source>
        <dbReference type="Proteomes" id="UP001597399"/>
    </source>
</evidence>
<keyword evidence="2" id="KW-1185">Reference proteome</keyword>
<dbReference type="EMBL" id="JBHUMQ010000056">
    <property type="protein sequence ID" value="MFD2695868.1"/>
    <property type="molecule type" value="Genomic_DNA"/>
</dbReference>
<name>A0ABW5S809_9BACL</name>
<dbReference type="RefSeq" id="WP_253061575.1">
    <property type="nucleotide sequence ID" value="NZ_JAMXWM010000009.1"/>
</dbReference>
<accession>A0ABW5S809</accession>
<comment type="caution">
    <text evidence="1">The sequence shown here is derived from an EMBL/GenBank/DDBJ whole genome shotgun (WGS) entry which is preliminary data.</text>
</comment>